<organism evidence="1 2">
    <name type="scientific">Colwellia demingiae</name>
    <dbReference type="NCBI Taxonomy" id="89401"/>
    <lineage>
        <taxon>Bacteria</taxon>
        <taxon>Pseudomonadati</taxon>
        <taxon>Pseudomonadota</taxon>
        <taxon>Gammaproteobacteria</taxon>
        <taxon>Alteromonadales</taxon>
        <taxon>Colwelliaceae</taxon>
        <taxon>Colwellia</taxon>
    </lineage>
</organism>
<protein>
    <recommendedName>
        <fullName evidence="3">Prephenate dehydrogenase</fullName>
    </recommendedName>
</protein>
<sequence length="100" mass="11262">MTKAIEQQLIENISVILKKSLTADATLADLRSKEKASFKAVFTADSPFSSSADTFQPYVEEVADDLLKWQESKDQTQLIALVKKIEQLFTVLANFEQSYN</sequence>
<accession>A0A5C6QDK9</accession>
<dbReference type="AlphaFoldDB" id="A0A5C6QDK9"/>
<dbReference type="OrthoDB" id="7067468at2"/>
<proteinExistence type="predicted"/>
<dbReference type="Proteomes" id="UP000321822">
    <property type="component" value="Unassembled WGS sequence"/>
</dbReference>
<dbReference type="EMBL" id="VOLT01000007">
    <property type="protein sequence ID" value="TWX66800.1"/>
    <property type="molecule type" value="Genomic_DNA"/>
</dbReference>
<evidence type="ECO:0008006" key="3">
    <source>
        <dbReference type="Google" id="ProtNLM"/>
    </source>
</evidence>
<name>A0A5C6QDK9_9GAMM</name>
<evidence type="ECO:0000313" key="2">
    <source>
        <dbReference type="Proteomes" id="UP000321822"/>
    </source>
</evidence>
<dbReference type="RefSeq" id="WP_146789239.1">
    <property type="nucleotide sequence ID" value="NZ_VOLT01000007.1"/>
</dbReference>
<keyword evidence="2" id="KW-1185">Reference proteome</keyword>
<gene>
    <name evidence="1" type="ORF">ESZ36_14675</name>
</gene>
<reference evidence="1 2" key="1">
    <citation type="submission" date="2019-07" db="EMBL/GenBank/DDBJ databases">
        <title>Genomes of sea-ice associated Colwellia species.</title>
        <authorList>
            <person name="Bowman J.P."/>
        </authorList>
    </citation>
    <scope>NUCLEOTIDE SEQUENCE [LARGE SCALE GENOMIC DNA]</scope>
    <source>
        <strain evidence="1 2">ACAM 459</strain>
    </source>
</reference>
<evidence type="ECO:0000313" key="1">
    <source>
        <dbReference type="EMBL" id="TWX66800.1"/>
    </source>
</evidence>
<comment type="caution">
    <text evidence="1">The sequence shown here is derived from an EMBL/GenBank/DDBJ whole genome shotgun (WGS) entry which is preliminary data.</text>
</comment>